<dbReference type="PANTHER" id="PTHR10859:SF114">
    <property type="entry name" value="DOLICHOL-PHOSPHATE MANNOSYLTRANSFERASE"/>
    <property type="match status" value="1"/>
</dbReference>
<keyword evidence="4 5" id="KW-0472">Membrane</keyword>
<evidence type="ECO:0008006" key="9">
    <source>
        <dbReference type="Google" id="ProtNLM"/>
    </source>
</evidence>
<protein>
    <recommendedName>
        <fullName evidence="9">Glycosyltransferase 2-like domain-containing protein</fullName>
    </recommendedName>
</protein>
<dbReference type="EMBL" id="VSSQ01000792">
    <property type="protein sequence ID" value="MPM01376.1"/>
    <property type="molecule type" value="Genomic_DNA"/>
</dbReference>
<evidence type="ECO:0000313" key="8">
    <source>
        <dbReference type="EMBL" id="MPM01376.1"/>
    </source>
</evidence>
<comment type="subcellular location">
    <subcellularLocation>
        <location evidence="1">Membrane</location>
        <topology evidence="1">Multi-pass membrane protein</topology>
    </subcellularLocation>
</comment>
<dbReference type="InterPro" id="IPR007267">
    <property type="entry name" value="GtrA_DPMS_TM"/>
</dbReference>
<keyword evidence="2 5" id="KW-0812">Transmembrane</keyword>
<dbReference type="AlphaFoldDB" id="A0A644WC22"/>
<dbReference type="CDD" id="cd04179">
    <property type="entry name" value="DPM_DPG-synthase_like"/>
    <property type="match status" value="1"/>
</dbReference>
<accession>A0A644WC22</accession>
<sequence>MLQERKIALIPAYEPTGTLPELVRQLYRAGFQPIVIDDGSGEAYRGIFVEVSHYAFVLTQEVNKGKGCALKTGLAYINERYPSNSVIVTLDADGQHSVEDAVRVCNTAAWNMGTLVLGCRGFDQEVPARSRFGNTVTRFIYRIATGVNVSDTQTGLRAFGMELVPFLLSVSGDRYEYEMNVLLESSRQNVPMREVGIQTIYLDNNSSSHFSTIKDSFRVYREIIKFASSSLIGFVVDYGLYSMLAFMTAGLGAVVSIPLSNVTARIVSATVNFSINKKLVFKSSSSTTKSAVQYFILAACILVGNTVLLSFLVNSLGFNKYASKIFTEITFFAASWLVQKFIIFGKRDAKGSKHHTCNE</sequence>
<organism evidence="8">
    <name type="scientific">bioreactor metagenome</name>
    <dbReference type="NCBI Taxonomy" id="1076179"/>
    <lineage>
        <taxon>unclassified sequences</taxon>
        <taxon>metagenomes</taxon>
        <taxon>ecological metagenomes</taxon>
    </lineage>
</organism>
<dbReference type="InterPro" id="IPR029044">
    <property type="entry name" value="Nucleotide-diphossugar_trans"/>
</dbReference>
<dbReference type="GO" id="GO:0006487">
    <property type="term" value="P:protein N-linked glycosylation"/>
    <property type="evidence" value="ECO:0007669"/>
    <property type="project" value="TreeGrafter"/>
</dbReference>
<dbReference type="GO" id="GO:0000271">
    <property type="term" value="P:polysaccharide biosynthetic process"/>
    <property type="evidence" value="ECO:0007669"/>
    <property type="project" value="InterPro"/>
</dbReference>
<dbReference type="Pfam" id="PF00535">
    <property type="entry name" value="Glycos_transf_2"/>
    <property type="match status" value="1"/>
</dbReference>
<proteinExistence type="predicted"/>
<evidence type="ECO:0000256" key="5">
    <source>
        <dbReference type="SAM" id="Phobius"/>
    </source>
</evidence>
<gene>
    <name evidence="8" type="ORF">SDC9_47616</name>
</gene>
<feature type="domain" description="GtrA/DPMS transmembrane" evidence="7">
    <location>
        <begin position="225"/>
        <end position="344"/>
    </location>
</feature>
<evidence type="ECO:0000259" key="7">
    <source>
        <dbReference type="Pfam" id="PF04138"/>
    </source>
</evidence>
<evidence type="ECO:0000259" key="6">
    <source>
        <dbReference type="Pfam" id="PF00535"/>
    </source>
</evidence>
<dbReference type="SUPFAM" id="SSF53448">
    <property type="entry name" value="Nucleotide-diphospho-sugar transferases"/>
    <property type="match status" value="1"/>
</dbReference>
<dbReference type="Gene3D" id="3.90.550.10">
    <property type="entry name" value="Spore Coat Polysaccharide Biosynthesis Protein SpsA, Chain A"/>
    <property type="match status" value="1"/>
</dbReference>
<name>A0A644WC22_9ZZZZ</name>
<evidence type="ECO:0000256" key="1">
    <source>
        <dbReference type="ARBA" id="ARBA00004141"/>
    </source>
</evidence>
<reference evidence="8" key="1">
    <citation type="submission" date="2019-08" db="EMBL/GenBank/DDBJ databases">
        <authorList>
            <person name="Kucharzyk K."/>
            <person name="Murdoch R.W."/>
            <person name="Higgins S."/>
            <person name="Loffler F."/>
        </authorList>
    </citation>
    <scope>NUCLEOTIDE SEQUENCE</scope>
</reference>
<keyword evidence="3 5" id="KW-1133">Transmembrane helix</keyword>
<evidence type="ECO:0000256" key="3">
    <source>
        <dbReference type="ARBA" id="ARBA00022989"/>
    </source>
</evidence>
<feature type="transmembrane region" description="Helical" evidence="5">
    <location>
        <begin position="294"/>
        <end position="313"/>
    </location>
</feature>
<dbReference type="GO" id="GO:0016020">
    <property type="term" value="C:membrane"/>
    <property type="evidence" value="ECO:0007669"/>
    <property type="project" value="UniProtKB-SubCell"/>
</dbReference>
<comment type="caution">
    <text evidence="8">The sequence shown here is derived from an EMBL/GenBank/DDBJ whole genome shotgun (WGS) entry which is preliminary data.</text>
</comment>
<dbReference type="InterPro" id="IPR001173">
    <property type="entry name" value="Glyco_trans_2-like"/>
</dbReference>
<dbReference type="PANTHER" id="PTHR10859">
    <property type="entry name" value="GLYCOSYL TRANSFERASE"/>
    <property type="match status" value="1"/>
</dbReference>
<feature type="domain" description="Glycosyltransferase 2-like" evidence="6">
    <location>
        <begin position="9"/>
        <end position="140"/>
    </location>
</feature>
<dbReference type="Pfam" id="PF04138">
    <property type="entry name" value="GtrA_DPMS_TM"/>
    <property type="match status" value="1"/>
</dbReference>
<evidence type="ECO:0000256" key="4">
    <source>
        <dbReference type="ARBA" id="ARBA00023136"/>
    </source>
</evidence>
<feature type="transmembrane region" description="Helical" evidence="5">
    <location>
        <begin position="223"/>
        <end position="244"/>
    </location>
</feature>
<evidence type="ECO:0000256" key="2">
    <source>
        <dbReference type="ARBA" id="ARBA00022692"/>
    </source>
</evidence>